<accession>U7QJ07</accession>
<feature type="compositionally biased region" description="Low complexity" evidence="1">
    <location>
        <begin position="258"/>
        <end position="274"/>
    </location>
</feature>
<feature type="region of interest" description="Disordered" evidence="1">
    <location>
        <begin position="248"/>
        <end position="300"/>
    </location>
</feature>
<evidence type="ECO:0000313" key="2">
    <source>
        <dbReference type="EMBL" id="ERT07277.1"/>
    </source>
</evidence>
<reference evidence="2 3" key="1">
    <citation type="journal article" date="2013" name="Front. Microbiol.">
        <title>Comparative genomic analyses of the cyanobacterium, Lyngbya aestuarii BL J, a powerful hydrogen producer.</title>
        <authorList>
            <person name="Kothari A."/>
            <person name="Vaughn M."/>
            <person name="Garcia-Pichel F."/>
        </authorList>
    </citation>
    <scope>NUCLEOTIDE SEQUENCE [LARGE SCALE GENOMIC DNA]</scope>
    <source>
        <strain evidence="2 3">BL J</strain>
    </source>
</reference>
<dbReference type="EMBL" id="AUZM01000023">
    <property type="protein sequence ID" value="ERT07277.1"/>
    <property type="molecule type" value="Genomic_DNA"/>
</dbReference>
<evidence type="ECO:0000313" key="3">
    <source>
        <dbReference type="Proteomes" id="UP000017127"/>
    </source>
</evidence>
<feature type="region of interest" description="Disordered" evidence="1">
    <location>
        <begin position="65"/>
        <end position="86"/>
    </location>
</feature>
<evidence type="ECO:0000256" key="1">
    <source>
        <dbReference type="SAM" id="MobiDB-lite"/>
    </source>
</evidence>
<feature type="compositionally biased region" description="Polar residues" evidence="1">
    <location>
        <begin position="75"/>
        <end position="84"/>
    </location>
</feature>
<feature type="compositionally biased region" description="Polar residues" evidence="1">
    <location>
        <begin position="275"/>
        <end position="289"/>
    </location>
</feature>
<proteinExistence type="predicted"/>
<sequence>MSSPASGPFKSRLLNLIVENYQQFLDHCGLTWRQVQFSTSTTVQTVMYSVYSLFQSLVKGKKRLQSTQPPQSPQLNAAQASPKQQGEFDQPILDLLIIAREEVKRSRRLKVHPNSVQAIASQRQTKKLVLVGADQQILDVLSWRQRVKLRLYISRSEPTFQSSPEQTGFSAITIAQNYTQAITRTTEELGITLRQAWQTSAKELTIHTPENYSIQTSVEANLHQVQSVIWAAIDYFFFKDHNYQLNSESQPENVLSGTPQNQQLTPQPQKSQSPILTNSRRPLAATSTTKSEKYSAKSLTTSPDCGLIMSDAIKYSETDDGAVAVRPRSFQVRQLLQVGEPAQRTALTTCGRNSANHNDTASPECLSAEATAVGYVKHPLEQVLEWLDRVLFWVEEAVIRAWEWIKQR</sequence>
<name>U7QJ07_9CYAN</name>
<organism evidence="2 3">
    <name type="scientific">Lyngbya aestuarii BL J</name>
    <dbReference type="NCBI Taxonomy" id="1348334"/>
    <lineage>
        <taxon>Bacteria</taxon>
        <taxon>Bacillati</taxon>
        <taxon>Cyanobacteriota</taxon>
        <taxon>Cyanophyceae</taxon>
        <taxon>Oscillatoriophycideae</taxon>
        <taxon>Oscillatoriales</taxon>
        <taxon>Microcoleaceae</taxon>
        <taxon>Lyngbya</taxon>
    </lineage>
</organism>
<dbReference type="OrthoDB" id="502220at2"/>
<feature type="compositionally biased region" description="Polar residues" evidence="1">
    <location>
        <begin position="248"/>
        <end position="257"/>
    </location>
</feature>
<protein>
    <submittedName>
        <fullName evidence="2">Uncharacterized protein</fullName>
    </submittedName>
</protein>
<gene>
    <name evidence="2" type="ORF">M595_2757</name>
</gene>
<dbReference type="RefSeq" id="WP_023066451.1">
    <property type="nucleotide sequence ID" value="NZ_AUZM01000023.1"/>
</dbReference>
<comment type="caution">
    <text evidence="2">The sequence shown here is derived from an EMBL/GenBank/DDBJ whole genome shotgun (WGS) entry which is preliminary data.</text>
</comment>
<keyword evidence="3" id="KW-1185">Reference proteome</keyword>
<dbReference type="AlphaFoldDB" id="U7QJ07"/>
<dbReference type="Proteomes" id="UP000017127">
    <property type="component" value="Unassembled WGS sequence"/>
</dbReference>